<dbReference type="AlphaFoldDB" id="A0A6J4RE41"/>
<name>A0A6J4RE41_9ACTN</name>
<protein>
    <submittedName>
        <fullName evidence="2">Uncharacterized protein</fullName>
    </submittedName>
</protein>
<keyword evidence="1" id="KW-0472">Membrane</keyword>
<sequence>MDLRIWMTLRSTLGRLGREAGQGTVEYVGLILLMGVLIAGVVKASSGFNDTTVADAVVKKLKAAIESVDSGR</sequence>
<keyword evidence="1" id="KW-0812">Transmembrane</keyword>
<gene>
    <name evidence="2" type="ORF">AVDCRST_MAG38-1029</name>
</gene>
<keyword evidence="1" id="KW-1133">Transmembrane helix</keyword>
<accession>A0A6J4RE41</accession>
<feature type="transmembrane region" description="Helical" evidence="1">
    <location>
        <begin position="20"/>
        <end position="42"/>
    </location>
</feature>
<dbReference type="EMBL" id="CADCVJ010000058">
    <property type="protein sequence ID" value="CAA9467480.1"/>
    <property type="molecule type" value="Genomic_DNA"/>
</dbReference>
<evidence type="ECO:0000256" key="1">
    <source>
        <dbReference type="SAM" id="Phobius"/>
    </source>
</evidence>
<evidence type="ECO:0000313" key="2">
    <source>
        <dbReference type="EMBL" id="CAA9467480.1"/>
    </source>
</evidence>
<proteinExistence type="predicted"/>
<organism evidence="2">
    <name type="scientific">uncultured Solirubrobacteraceae bacterium</name>
    <dbReference type="NCBI Taxonomy" id="1162706"/>
    <lineage>
        <taxon>Bacteria</taxon>
        <taxon>Bacillati</taxon>
        <taxon>Actinomycetota</taxon>
        <taxon>Thermoleophilia</taxon>
        <taxon>Solirubrobacterales</taxon>
        <taxon>Solirubrobacteraceae</taxon>
        <taxon>environmental samples</taxon>
    </lineage>
</organism>
<reference evidence="2" key="1">
    <citation type="submission" date="2020-02" db="EMBL/GenBank/DDBJ databases">
        <authorList>
            <person name="Meier V. D."/>
        </authorList>
    </citation>
    <scope>NUCLEOTIDE SEQUENCE</scope>
    <source>
        <strain evidence="2">AVDCRST_MAG38</strain>
    </source>
</reference>